<dbReference type="AlphaFoldDB" id="A0A7S2ZER8"/>
<evidence type="ECO:0000256" key="1">
    <source>
        <dbReference type="SAM" id="MobiDB-lite"/>
    </source>
</evidence>
<feature type="compositionally biased region" description="Basic and acidic residues" evidence="1">
    <location>
        <begin position="1"/>
        <end position="33"/>
    </location>
</feature>
<feature type="region of interest" description="Disordered" evidence="1">
    <location>
        <begin position="1"/>
        <end position="47"/>
    </location>
</feature>
<name>A0A7S2ZER8_9RHOD</name>
<gene>
    <name evidence="2" type="ORF">RMAR00112_LOCUS5914</name>
</gene>
<evidence type="ECO:0000313" key="2">
    <source>
        <dbReference type="EMBL" id="CAE0037958.1"/>
    </source>
</evidence>
<organism evidence="2">
    <name type="scientific">Rhodosorus marinus</name>
    <dbReference type="NCBI Taxonomy" id="101924"/>
    <lineage>
        <taxon>Eukaryota</taxon>
        <taxon>Rhodophyta</taxon>
        <taxon>Stylonematophyceae</taxon>
        <taxon>Stylonematales</taxon>
        <taxon>Stylonemataceae</taxon>
        <taxon>Rhodosorus</taxon>
    </lineage>
</organism>
<proteinExistence type="predicted"/>
<dbReference type="EMBL" id="HBHW01007844">
    <property type="protein sequence ID" value="CAE0037958.1"/>
    <property type="molecule type" value="Transcribed_RNA"/>
</dbReference>
<accession>A0A7S2ZER8</accession>
<protein>
    <submittedName>
        <fullName evidence="2">Uncharacterized protein</fullName>
    </submittedName>
</protein>
<sequence length="147" mass="16499">MLAMEHQESTVDYAERRNLSLESLQPKDDDARLEQGSAEAQHGLTGIESRKDALDKLSHKLQEILEGTTKLASLLNGSLHWLGMVLEFLNRALPLKGFGEDIQRANDRLQQMLYATFTDGLRGLQDKIKALDQLLEAQSNLSAKIRL</sequence>
<reference evidence="2" key="1">
    <citation type="submission" date="2021-01" db="EMBL/GenBank/DDBJ databases">
        <authorList>
            <person name="Corre E."/>
            <person name="Pelletier E."/>
            <person name="Niang G."/>
            <person name="Scheremetjew M."/>
            <person name="Finn R."/>
            <person name="Kale V."/>
            <person name="Holt S."/>
            <person name="Cochrane G."/>
            <person name="Meng A."/>
            <person name="Brown T."/>
            <person name="Cohen L."/>
        </authorList>
    </citation>
    <scope>NUCLEOTIDE SEQUENCE</scope>
    <source>
        <strain evidence="2">CCMP 769</strain>
    </source>
</reference>